<sequence>MVFESGHPMMIALDIDGTLHVAEDTNPLAHKTISIAVRSAVRAAVRSGAHVVLCTGRLAPATRPFLLELDIMTGFAICSNGAVLIDAATGKIAEQVVFDLRTPIAALREQLPGAIFVAENPGIGVRATGRVDDADMHHGEVELVDIDELATTPTTRLAIHWPGRSGQELTEILSTLDLPGIRSLCYEDEPLADLTAAGVCKAAMLERLRIELGVAATRTLAVGDGINDLEMLDWAAHGVAMGHAPASVLAAADQICPPGAEDGLATALSTWFR</sequence>
<dbReference type="RefSeq" id="WP_141752493.1">
    <property type="nucleotide sequence ID" value="NZ_JAECSB010000013.1"/>
</dbReference>
<dbReference type="EMBL" id="JAECSB010000013">
    <property type="protein sequence ID" value="MBH5141405.1"/>
    <property type="molecule type" value="Genomic_DNA"/>
</dbReference>
<protein>
    <submittedName>
        <fullName evidence="1">HAD-IIB family hydrolase</fullName>
    </submittedName>
</protein>
<dbReference type="Gene3D" id="3.40.50.1000">
    <property type="entry name" value="HAD superfamily/HAD-like"/>
    <property type="match status" value="1"/>
</dbReference>
<dbReference type="InterPro" id="IPR036412">
    <property type="entry name" value="HAD-like_sf"/>
</dbReference>
<dbReference type="Pfam" id="PF08282">
    <property type="entry name" value="Hydrolase_3"/>
    <property type="match status" value="1"/>
</dbReference>
<dbReference type="PROSITE" id="PS01229">
    <property type="entry name" value="COF_2"/>
    <property type="match status" value="1"/>
</dbReference>
<keyword evidence="1" id="KW-0378">Hydrolase</keyword>
<gene>
    <name evidence="1" type="ORF">I3517_02085</name>
</gene>
<dbReference type="NCBIfam" id="TIGR01484">
    <property type="entry name" value="HAD-SF-IIB"/>
    <property type="match status" value="1"/>
</dbReference>
<dbReference type="InterPro" id="IPR006379">
    <property type="entry name" value="HAD-SF_hydro_IIB"/>
</dbReference>
<dbReference type="GO" id="GO:0000287">
    <property type="term" value="F:magnesium ion binding"/>
    <property type="evidence" value="ECO:0007669"/>
    <property type="project" value="TreeGrafter"/>
</dbReference>
<dbReference type="PANTHER" id="PTHR10000:SF8">
    <property type="entry name" value="HAD SUPERFAMILY HYDROLASE-LIKE, TYPE 3"/>
    <property type="match status" value="1"/>
</dbReference>
<evidence type="ECO:0000313" key="1">
    <source>
        <dbReference type="EMBL" id="MBH5141405.1"/>
    </source>
</evidence>
<evidence type="ECO:0000313" key="2">
    <source>
        <dbReference type="Proteomes" id="UP000627573"/>
    </source>
</evidence>
<dbReference type="Proteomes" id="UP000627573">
    <property type="component" value="Unassembled WGS sequence"/>
</dbReference>
<dbReference type="SUPFAM" id="SSF56784">
    <property type="entry name" value="HAD-like"/>
    <property type="match status" value="1"/>
</dbReference>
<dbReference type="GO" id="GO:0005829">
    <property type="term" value="C:cytosol"/>
    <property type="evidence" value="ECO:0007669"/>
    <property type="project" value="TreeGrafter"/>
</dbReference>
<dbReference type="AlphaFoldDB" id="A0A1F2PPP2"/>
<keyword evidence="2" id="KW-1185">Reference proteome</keyword>
<dbReference type="Gene3D" id="3.30.1240.10">
    <property type="match status" value="1"/>
</dbReference>
<dbReference type="InterPro" id="IPR023214">
    <property type="entry name" value="HAD_sf"/>
</dbReference>
<comment type="caution">
    <text evidence="1">The sequence shown here is derived from an EMBL/GenBank/DDBJ whole genome shotgun (WGS) entry which is preliminary data.</text>
</comment>
<organism evidence="1 2">
    <name type="scientific">Rhodococcus erythropolis</name>
    <name type="common">Arthrobacter picolinophilus</name>
    <dbReference type="NCBI Taxonomy" id="1833"/>
    <lineage>
        <taxon>Bacteria</taxon>
        <taxon>Bacillati</taxon>
        <taxon>Actinomycetota</taxon>
        <taxon>Actinomycetes</taxon>
        <taxon>Mycobacteriales</taxon>
        <taxon>Nocardiaceae</taxon>
        <taxon>Rhodococcus</taxon>
        <taxon>Rhodococcus erythropolis group</taxon>
    </lineage>
</organism>
<dbReference type="PANTHER" id="PTHR10000">
    <property type="entry name" value="PHOSPHOSERINE PHOSPHATASE"/>
    <property type="match status" value="1"/>
</dbReference>
<accession>A0A1F2PPP2</accession>
<proteinExistence type="predicted"/>
<name>A0A1F2PPP2_RHOER</name>
<reference evidence="1 2" key="1">
    <citation type="submission" date="2020-12" db="EMBL/GenBank/DDBJ databases">
        <title>Draft genome sequence of furan degrading bacterial strain FUR100.</title>
        <authorList>
            <person name="Woiski C."/>
        </authorList>
    </citation>
    <scope>NUCLEOTIDE SEQUENCE [LARGE SCALE GENOMIC DNA]</scope>
    <source>
        <strain evidence="1 2">FUR100</strain>
    </source>
</reference>
<dbReference type="GO" id="GO:0016791">
    <property type="term" value="F:phosphatase activity"/>
    <property type="evidence" value="ECO:0007669"/>
    <property type="project" value="TreeGrafter"/>
</dbReference>